<evidence type="ECO:0000313" key="1">
    <source>
        <dbReference type="EMBL" id="CAA2621959.1"/>
    </source>
</evidence>
<dbReference type="Proteomes" id="UP001189122">
    <property type="component" value="Unassembled WGS sequence"/>
</dbReference>
<protein>
    <submittedName>
        <fullName evidence="1">Uncharacterized protein</fullName>
    </submittedName>
</protein>
<reference evidence="1 2" key="1">
    <citation type="submission" date="2019-12" db="EMBL/GenBank/DDBJ databases">
        <authorList>
            <person name="Scholz U."/>
            <person name="Mascher M."/>
            <person name="Fiebig A."/>
        </authorList>
    </citation>
    <scope>NUCLEOTIDE SEQUENCE</scope>
</reference>
<organism evidence="1">
    <name type="scientific">Spirodela intermedia</name>
    <name type="common">Intermediate duckweed</name>
    <dbReference type="NCBI Taxonomy" id="51605"/>
    <lineage>
        <taxon>Eukaryota</taxon>
        <taxon>Viridiplantae</taxon>
        <taxon>Streptophyta</taxon>
        <taxon>Embryophyta</taxon>
        <taxon>Tracheophyta</taxon>
        <taxon>Spermatophyta</taxon>
        <taxon>Magnoliopsida</taxon>
        <taxon>Liliopsida</taxon>
        <taxon>Araceae</taxon>
        <taxon>Lemnoideae</taxon>
        <taxon>Spirodela</taxon>
    </lineage>
</organism>
<gene>
    <name evidence="1" type="ORF">SI7747_06008027</name>
</gene>
<name>A0A7I8IVH6_SPIIN</name>
<evidence type="ECO:0000313" key="2">
    <source>
        <dbReference type="Proteomes" id="UP001189122"/>
    </source>
</evidence>
<sequence length="69" mass="8063">MESYIRPGCVVLSIYLSMSSLAWAKKLLDIFVEERVRKPELVQESLETLSEIQLLHRAMKLLWSLLLPF</sequence>
<keyword evidence="2" id="KW-1185">Reference proteome</keyword>
<dbReference type="AlphaFoldDB" id="A0A7I8IVH6"/>
<dbReference type="EMBL" id="LR743593">
    <property type="protein sequence ID" value="CAA2621959.1"/>
    <property type="molecule type" value="Genomic_DNA"/>
</dbReference>
<proteinExistence type="predicted"/>
<dbReference type="EMBL" id="CACRZD030000006">
    <property type="protein sequence ID" value="CAA6661632.1"/>
    <property type="molecule type" value="Genomic_DNA"/>
</dbReference>
<accession>A0A7I8IVH6</accession>